<reference evidence="2" key="1">
    <citation type="submission" date="2022-06" db="EMBL/GenBank/DDBJ databases">
        <title>New cyanobacteria of genus Symplocastrum in benthos of Lake Baikal.</title>
        <authorList>
            <person name="Sorokovikova E."/>
            <person name="Tikhonova I."/>
            <person name="Krasnopeev A."/>
            <person name="Evseev P."/>
            <person name="Gladkikh A."/>
            <person name="Belykh O."/>
        </authorList>
    </citation>
    <scope>NUCLEOTIDE SEQUENCE</scope>
    <source>
        <strain evidence="2">BBK-W-15</strain>
    </source>
</reference>
<keyword evidence="3" id="KW-1185">Reference proteome</keyword>
<dbReference type="InterPro" id="IPR002477">
    <property type="entry name" value="Peptidoglycan-bd-like"/>
</dbReference>
<comment type="caution">
    <text evidence="2">The sequence shown here is derived from an EMBL/GenBank/DDBJ whole genome shotgun (WGS) entry which is preliminary data.</text>
</comment>
<evidence type="ECO:0000313" key="3">
    <source>
        <dbReference type="Proteomes" id="UP001204953"/>
    </source>
</evidence>
<feature type="domain" description="Peptidoglycan binding-like" evidence="1">
    <location>
        <begin position="31"/>
        <end position="86"/>
    </location>
</feature>
<feature type="domain" description="Peptidoglycan binding-like" evidence="1">
    <location>
        <begin position="107"/>
        <end position="158"/>
    </location>
</feature>
<organism evidence="2 3">
    <name type="scientific">Limnofasciculus baicalensis BBK-W-15</name>
    <dbReference type="NCBI Taxonomy" id="2699891"/>
    <lineage>
        <taxon>Bacteria</taxon>
        <taxon>Bacillati</taxon>
        <taxon>Cyanobacteriota</taxon>
        <taxon>Cyanophyceae</taxon>
        <taxon>Coleofasciculales</taxon>
        <taxon>Coleofasciculaceae</taxon>
        <taxon>Limnofasciculus</taxon>
        <taxon>Limnofasciculus baicalensis</taxon>
    </lineage>
</organism>
<proteinExistence type="predicted"/>
<dbReference type="Pfam" id="PF01471">
    <property type="entry name" value="PG_binding_1"/>
    <property type="match status" value="2"/>
</dbReference>
<dbReference type="Proteomes" id="UP001204953">
    <property type="component" value="Unassembled WGS sequence"/>
</dbReference>
<accession>A0AAE3GZN5</accession>
<dbReference type="InterPro" id="IPR036366">
    <property type="entry name" value="PGBDSf"/>
</dbReference>
<evidence type="ECO:0000313" key="2">
    <source>
        <dbReference type="EMBL" id="MCP2731557.1"/>
    </source>
</evidence>
<evidence type="ECO:0000259" key="1">
    <source>
        <dbReference type="Pfam" id="PF01471"/>
    </source>
</evidence>
<sequence>MEALIYPETARSRTNTRFWLKKPILQMGAVGADVLELQKLLTRRGVYTGPIGGYFDMCVRDAVIEFQHRVFLREDGIVGALTWQALDRGAPVNMPVLRYGSKDGAAITLQWVLRCTGDYQVSIDGDFGDRTETAVKSFQQSHSLVVDGIVGEETWNALSLAHNRVHAQEMSNQRSA</sequence>
<protein>
    <submittedName>
        <fullName evidence="2">Peptidoglycan-binding protein</fullName>
    </submittedName>
</protein>
<dbReference type="InterPro" id="IPR036365">
    <property type="entry name" value="PGBD-like_sf"/>
</dbReference>
<dbReference type="Gene3D" id="1.10.101.10">
    <property type="entry name" value="PGBD-like superfamily/PGBD"/>
    <property type="match status" value="2"/>
</dbReference>
<dbReference type="EMBL" id="JAMZMM010000350">
    <property type="protein sequence ID" value="MCP2731557.1"/>
    <property type="molecule type" value="Genomic_DNA"/>
</dbReference>
<dbReference type="AlphaFoldDB" id="A0AAE3GZN5"/>
<dbReference type="SUPFAM" id="SSF47090">
    <property type="entry name" value="PGBD-like"/>
    <property type="match status" value="2"/>
</dbReference>
<gene>
    <name evidence="2" type="ORF">NJ959_24320</name>
</gene>
<name>A0AAE3GZN5_9CYAN</name>
<dbReference type="RefSeq" id="WP_254014294.1">
    <property type="nucleotide sequence ID" value="NZ_JAMZMM010000350.1"/>
</dbReference>